<comment type="similarity">
    <text evidence="1">Belongs to the PhzF family.</text>
</comment>
<proteinExistence type="inferred from homology"/>
<dbReference type="Proteomes" id="UP001230253">
    <property type="component" value="Unassembled WGS sequence"/>
</dbReference>
<dbReference type="PANTHER" id="PTHR13774">
    <property type="entry name" value="PHENAZINE BIOSYNTHESIS PROTEIN"/>
    <property type="match status" value="1"/>
</dbReference>
<dbReference type="SUPFAM" id="SSF54506">
    <property type="entry name" value="Diaminopimelate epimerase-like"/>
    <property type="match status" value="1"/>
</dbReference>
<accession>A0ABU0C940</accession>
<keyword evidence="2" id="KW-0413">Isomerase</keyword>
<evidence type="ECO:0000313" key="3">
    <source>
        <dbReference type="Proteomes" id="UP001230253"/>
    </source>
</evidence>
<dbReference type="RefSeq" id="WP_307154863.1">
    <property type="nucleotide sequence ID" value="NZ_JAUSUK010000002.1"/>
</dbReference>
<protein>
    <submittedName>
        <fullName evidence="2">Trans-2,3-dihydro-3-hydroxyanthranilate isomerase</fullName>
        <ecNumber evidence="2">5.3.3.17</ecNumber>
    </submittedName>
</protein>
<evidence type="ECO:0000256" key="1">
    <source>
        <dbReference type="ARBA" id="ARBA00008270"/>
    </source>
</evidence>
<reference evidence="2 3" key="1">
    <citation type="submission" date="2023-07" db="EMBL/GenBank/DDBJ databases">
        <title>Genomic Encyclopedia of Type Strains, Phase IV (KMG-IV): sequencing the most valuable type-strain genomes for metagenomic binning, comparative biology and taxonomic classification.</title>
        <authorList>
            <person name="Goeker M."/>
        </authorList>
    </citation>
    <scope>NUCLEOTIDE SEQUENCE [LARGE SCALE GENOMIC DNA]</scope>
    <source>
        <strain evidence="2 3">DSM 11549</strain>
    </source>
</reference>
<dbReference type="NCBIfam" id="TIGR00654">
    <property type="entry name" value="PhzF_family"/>
    <property type="match status" value="1"/>
</dbReference>
<dbReference type="PIRSF" id="PIRSF016184">
    <property type="entry name" value="PhzC_PhzF"/>
    <property type="match status" value="1"/>
</dbReference>
<dbReference type="PANTHER" id="PTHR13774:SF32">
    <property type="entry name" value="ANTISENSE-ENHANCING SEQUENCE 1"/>
    <property type="match status" value="1"/>
</dbReference>
<organism evidence="2 3">
    <name type="scientific">Rhodopseudomonas julia</name>
    <dbReference type="NCBI Taxonomy" id="200617"/>
    <lineage>
        <taxon>Bacteria</taxon>
        <taxon>Pseudomonadati</taxon>
        <taxon>Pseudomonadota</taxon>
        <taxon>Alphaproteobacteria</taxon>
        <taxon>Hyphomicrobiales</taxon>
        <taxon>Nitrobacteraceae</taxon>
        <taxon>Rhodopseudomonas</taxon>
    </lineage>
</organism>
<dbReference type="EC" id="5.3.3.17" evidence="2"/>
<keyword evidence="3" id="KW-1185">Reference proteome</keyword>
<dbReference type="Gene3D" id="3.10.310.10">
    <property type="entry name" value="Diaminopimelate Epimerase, Chain A, domain 1"/>
    <property type="match status" value="2"/>
</dbReference>
<dbReference type="Pfam" id="PF02567">
    <property type="entry name" value="PhzC-PhzF"/>
    <property type="match status" value="1"/>
</dbReference>
<dbReference type="EMBL" id="JAUSUK010000002">
    <property type="protein sequence ID" value="MDQ0326717.1"/>
    <property type="molecule type" value="Genomic_DNA"/>
</dbReference>
<gene>
    <name evidence="2" type="ORF">J2R99_002586</name>
</gene>
<dbReference type="GO" id="GO:0102943">
    <property type="term" value="F:trans-2,3-dihydro-3-hydroxy-anthranilate isomerase activity"/>
    <property type="evidence" value="ECO:0007669"/>
    <property type="project" value="UniProtKB-EC"/>
</dbReference>
<name>A0ABU0C940_9BRAD</name>
<comment type="caution">
    <text evidence="2">The sequence shown here is derived from an EMBL/GenBank/DDBJ whole genome shotgun (WGS) entry which is preliminary data.</text>
</comment>
<sequence length="300" mass="32081">MERRYQIYDVFTDKALAGNPLAIVIDADGLETSQMQAIAREFNLSETVFILSADNPAHSARARIFTPFSELPFAGHPTVGAAVCLASARFGGQPSGQDAVVVLEEGIGPVRCGVKLSEQAGFAEFDCPKLPVEMGPAREIDEIAAACGLTTGELLFENHKPTVWSAGLPFHFVPVQDRAALAAVDPAHPAWAETFSQDGVYLYCRDPEARDNHFRARMLAPSLGIAEDPATGSAAAAFAGQLLKFDQLPDGDHAVRIEQGFEMSRPSIIRLEVSVTRSAITAVRIGGSAVKVMEGFLQVG</sequence>
<evidence type="ECO:0000313" key="2">
    <source>
        <dbReference type="EMBL" id="MDQ0326717.1"/>
    </source>
</evidence>
<dbReference type="InterPro" id="IPR003719">
    <property type="entry name" value="Phenazine_PhzF-like"/>
</dbReference>